<dbReference type="EMBL" id="JBBWWR010000006">
    <property type="protein sequence ID" value="KAK8964746.1"/>
    <property type="molecule type" value="Genomic_DNA"/>
</dbReference>
<feature type="region of interest" description="Disordered" evidence="1">
    <location>
        <begin position="26"/>
        <end position="92"/>
    </location>
</feature>
<feature type="compositionally biased region" description="Polar residues" evidence="1">
    <location>
        <begin position="36"/>
        <end position="72"/>
    </location>
</feature>
<name>A0ABR2MM18_9ASPA</name>
<sequence>MRTAKMAKKMRVWMKMALPLVRMLPNSATRWLPGSSKRSPGESSTNRRTPTTTGAQSAIFSGKQPTNKSNLQRRLVRKKESKKMRAEIMSTC</sequence>
<proteinExistence type="predicted"/>
<evidence type="ECO:0000256" key="1">
    <source>
        <dbReference type="SAM" id="MobiDB-lite"/>
    </source>
</evidence>
<evidence type="ECO:0008006" key="4">
    <source>
        <dbReference type="Google" id="ProtNLM"/>
    </source>
</evidence>
<keyword evidence="3" id="KW-1185">Reference proteome</keyword>
<organism evidence="2 3">
    <name type="scientific">Platanthera guangdongensis</name>
    <dbReference type="NCBI Taxonomy" id="2320717"/>
    <lineage>
        <taxon>Eukaryota</taxon>
        <taxon>Viridiplantae</taxon>
        <taxon>Streptophyta</taxon>
        <taxon>Embryophyta</taxon>
        <taxon>Tracheophyta</taxon>
        <taxon>Spermatophyta</taxon>
        <taxon>Magnoliopsida</taxon>
        <taxon>Liliopsida</taxon>
        <taxon>Asparagales</taxon>
        <taxon>Orchidaceae</taxon>
        <taxon>Orchidoideae</taxon>
        <taxon>Orchideae</taxon>
        <taxon>Orchidinae</taxon>
        <taxon>Platanthera</taxon>
    </lineage>
</organism>
<protein>
    <recommendedName>
        <fullName evidence="4">Secreted protein</fullName>
    </recommendedName>
</protein>
<evidence type="ECO:0000313" key="2">
    <source>
        <dbReference type="EMBL" id="KAK8964746.1"/>
    </source>
</evidence>
<comment type="caution">
    <text evidence="2">The sequence shown here is derived from an EMBL/GenBank/DDBJ whole genome shotgun (WGS) entry which is preliminary data.</text>
</comment>
<reference evidence="2 3" key="1">
    <citation type="journal article" date="2022" name="Nat. Plants">
        <title>Genomes of leafy and leafless Platanthera orchids illuminate the evolution of mycoheterotrophy.</title>
        <authorList>
            <person name="Li M.H."/>
            <person name="Liu K.W."/>
            <person name="Li Z."/>
            <person name="Lu H.C."/>
            <person name="Ye Q.L."/>
            <person name="Zhang D."/>
            <person name="Wang J.Y."/>
            <person name="Li Y.F."/>
            <person name="Zhong Z.M."/>
            <person name="Liu X."/>
            <person name="Yu X."/>
            <person name="Liu D.K."/>
            <person name="Tu X.D."/>
            <person name="Liu B."/>
            <person name="Hao Y."/>
            <person name="Liao X.Y."/>
            <person name="Jiang Y.T."/>
            <person name="Sun W.H."/>
            <person name="Chen J."/>
            <person name="Chen Y.Q."/>
            <person name="Ai Y."/>
            <person name="Zhai J.W."/>
            <person name="Wu S.S."/>
            <person name="Zhou Z."/>
            <person name="Hsiao Y.Y."/>
            <person name="Wu W.L."/>
            <person name="Chen Y.Y."/>
            <person name="Lin Y.F."/>
            <person name="Hsu J.L."/>
            <person name="Li C.Y."/>
            <person name="Wang Z.W."/>
            <person name="Zhao X."/>
            <person name="Zhong W.Y."/>
            <person name="Ma X.K."/>
            <person name="Ma L."/>
            <person name="Huang J."/>
            <person name="Chen G.Z."/>
            <person name="Huang M.Z."/>
            <person name="Huang L."/>
            <person name="Peng D.H."/>
            <person name="Luo Y.B."/>
            <person name="Zou S.Q."/>
            <person name="Chen S.P."/>
            <person name="Lan S."/>
            <person name="Tsai W.C."/>
            <person name="Van de Peer Y."/>
            <person name="Liu Z.J."/>
        </authorList>
    </citation>
    <scope>NUCLEOTIDE SEQUENCE [LARGE SCALE GENOMIC DNA]</scope>
    <source>
        <strain evidence="2">Lor288</strain>
    </source>
</reference>
<gene>
    <name evidence="2" type="ORF">KSP40_PGU012723</name>
</gene>
<evidence type="ECO:0000313" key="3">
    <source>
        <dbReference type="Proteomes" id="UP001412067"/>
    </source>
</evidence>
<dbReference type="Proteomes" id="UP001412067">
    <property type="component" value="Unassembled WGS sequence"/>
</dbReference>
<accession>A0ABR2MM18</accession>